<protein>
    <submittedName>
        <fullName evidence="10">Iron(III) transport system ATP-binding protein</fullName>
    </submittedName>
</protein>
<dbReference type="Gene3D" id="3.40.50.300">
    <property type="entry name" value="P-loop containing nucleotide triphosphate hydrolases"/>
    <property type="match status" value="1"/>
</dbReference>
<dbReference type="SUPFAM" id="SSF50331">
    <property type="entry name" value="MOP-like"/>
    <property type="match status" value="1"/>
</dbReference>
<evidence type="ECO:0000256" key="1">
    <source>
        <dbReference type="ARBA" id="ARBA00022448"/>
    </source>
</evidence>
<dbReference type="PANTHER" id="PTHR42781">
    <property type="entry name" value="SPERMIDINE/PUTRESCINE IMPORT ATP-BINDING PROTEIN POTA"/>
    <property type="match status" value="1"/>
</dbReference>
<organism evidence="10 11">
    <name type="scientific">Microbacterium amylolyticum</name>
    <dbReference type="NCBI Taxonomy" id="936337"/>
    <lineage>
        <taxon>Bacteria</taxon>
        <taxon>Bacillati</taxon>
        <taxon>Actinomycetota</taxon>
        <taxon>Actinomycetes</taxon>
        <taxon>Micrococcales</taxon>
        <taxon>Microbacteriaceae</taxon>
        <taxon>Microbacterium</taxon>
    </lineage>
</organism>
<evidence type="ECO:0000256" key="7">
    <source>
        <dbReference type="ARBA" id="ARBA00023065"/>
    </source>
</evidence>
<dbReference type="InterPro" id="IPR015853">
    <property type="entry name" value="ABC_transpr_FbpC"/>
</dbReference>
<dbReference type="RefSeq" id="WP_165136636.1">
    <property type="nucleotide sequence ID" value="NZ_CP049253.1"/>
</dbReference>
<proteinExistence type="predicted"/>
<reference evidence="10 11" key="1">
    <citation type="submission" date="2021-03" db="EMBL/GenBank/DDBJ databases">
        <title>Sequencing the genomes of 1000 actinobacteria strains.</title>
        <authorList>
            <person name="Klenk H.-P."/>
        </authorList>
    </citation>
    <scope>NUCLEOTIDE SEQUENCE [LARGE SCALE GENOMIC DNA]</scope>
    <source>
        <strain evidence="10 11">DSM 24221</strain>
    </source>
</reference>
<dbReference type="Gene3D" id="2.40.50.100">
    <property type="match status" value="1"/>
</dbReference>
<evidence type="ECO:0000313" key="10">
    <source>
        <dbReference type="EMBL" id="MBP2436344.1"/>
    </source>
</evidence>
<dbReference type="CDD" id="cd03259">
    <property type="entry name" value="ABC_Carb_Solutes_like"/>
    <property type="match status" value="1"/>
</dbReference>
<dbReference type="InterPro" id="IPR017871">
    <property type="entry name" value="ABC_transporter-like_CS"/>
</dbReference>
<evidence type="ECO:0000256" key="2">
    <source>
        <dbReference type="ARBA" id="ARBA00022475"/>
    </source>
</evidence>
<dbReference type="InterPro" id="IPR027417">
    <property type="entry name" value="P-loop_NTPase"/>
</dbReference>
<evidence type="ECO:0000256" key="8">
    <source>
        <dbReference type="ARBA" id="ARBA00023136"/>
    </source>
</evidence>
<dbReference type="SMART" id="SM00382">
    <property type="entry name" value="AAA"/>
    <property type="match status" value="1"/>
</dbReference>
<dbReference type="Proteomes" id="UP001519362">
    <property type="component" value="Unassembled WGS sequence"/>
</dbReference>
<accession>A0ABS4ZGE0</accession>
<comment type="caution">
    <text evidence="10">The sequence shown here is derived from an EMBL/GenBank/DDBJ whole genome shotgun (WGS) entry which is preliminary data.</text>
</comment>
<sequence>MSGLAVSGLVVEYGQDRILHEIDLVAGEGELLALVGPSGCGKTTALRAIAGLERAVSGTIRIGNRTVASPGVHTAPERRRVGWVPQGATLFPHLTAAQNVAYGLRSVASRRLARRRADDPEVRRLLTVVGLGAYADRFPHELSGGQAQRVALARALASRPDLVLLDEPFGALDPLLRDELRESTRQWLRDEGMTGVIVTHDQREALSVADRIAVMSGGRVLQEDTPRGVFLRPASTWVASFMGDAVMLPGHWTGREDSAVGIVQCDLGSIPAAWAIDHAPQDGREICVLVRPEQLRLGGVDGQTGTVEKVTFTGYQAIATISVNGAEVRAAVPAVGAPERGETVVVRVRGTALAYPAE</sequence>
<evidence type="ECO:0000256" key="6">
    <source>
        <dbReference type="ARBA" id="ARBA00023004"/>
    </source>
</evidence>
<keyword evidence="7" id="KW-0406">Ion transport</keyword>
<dbReference type="InterPro" id="IPR003593">
    <property type="entry name" value="AAA+_ATPase"/>
</dbReference>
<dbReference type="GO" id="GO:0005524">
    <property type="term" value="F:ATP binding"/>
    <property type="evidence" value="ECO:0007669"/>
    <property type="project" value="UniProtKB-KW"/>
</dbReference>
<dbReference type="Pfam" id="PF08402">
    <property type="entry name" value="TOBE_2"/>
    <property type="match status" value="1"/>
</dbReference>
<keyword evidence="3" id="KW-0410">Iron transport</keyword>
<dbReference type="InterPro" id="IPR008995">
    <property type="entry name" value="Mo/tungstate-bd_C_term_dom"/>
</dbReference>
<keyword evidence="1" id="KW-0813">Transport</keyword>
<dbReference type="Pfam" id="PF00005">
    <property type="entry name" value="ABC_tran"/>
    <property type="match status" value="1"/>
</dbReference>
<keyword evidence="6" id="KW-0408">Iron</keyword>
<dbReference type="InterPro" id="IPR013611">
    <property type="entry name" value="Transp-assoc_OB_typ2"/>
</dbReference>
<dbReference type="SUPFAM" id="SSF52540">
    <property type="entry name" value="P-loop containing nucleoside triphosphate hydrolases"/>
    <property type="match status" value="1"/>
</dbReference>
<keyword evidence="2" id="KW-1003">Cell membrane</keyword>
<evidence type="ECO:0000256" key="4">
    <source>
        <dbReference type="ARBA" id="ARBA00022741"/>
    </source>
</evidence>
<dbReference type="InterPro" id="IPR050093">
    <property type="entry name" value="ABC_SmlMolc_Importer"/>
</dbReference>
<evidence type="ECO:0000256" key="5">
    <source>
        <dbReference type="ARBA" id="ARBA00022840"/>
    </source>
</evidence>
<dbReference type="PROSITE" id="PS00211">
    <property type="entry name" value="ABC_TRANSPORTER_1"/>
    <property type="match status" value="1"/>
</dbReference>
<keyword evidence="5 10" id="KW-0067">ATP-binding</keyword>
<evidence type="ECO:0000313" key="11">
    <source>
        <dbReference type="Proteomes" id="UP001519362"/>
    </source>
</evidence>
<gene>
    <name evidence="10" type="ORF">JOF34_000930</name>
</gene>
<dbReference type="InterPro" id="IPR003439">
    <property type="entry name" value="ABC_transporter-like_ATP-bd"/>
</dbReference>
<dbReference type="PROSITE" id="PS50893">
    <property type="entry name" value="ABC_TRANSPORTER_2"/>
    <property type="match status" value="1"/>
</dbReference>
<name>A0ABS4ZGE0_9MICO</name>
<evidence type="ECO:0000256" key="3">
    <source>
        <dbReference type="ARBA" id="ARBA00022496"/>
    </source>
</evidence>
<keyword evidence="4" id="KW-0547">Nucleotide-binding</keyword>
<feature type="domain" description="ABC transporter" evidence="9">
    <location>
        <begin position="4"/>
        <end position="242"/>
    </location>
</feature>
<evidence type="ECO:0000259" key="9">
    <source>
        <dbReference type="PROSITE" id="PS50893"/>
    </source>
</evidence>
<keyword evidence="8" id="KW-0472">Membrane</keyword>
<keyword evidence="11" id="KW-1185">Reference proteome</keyword>
<dbReference type="EMBL" id="JAGIOL010000001">
    <property type="protein sequence ID" value="MBP2436344.1"/>
    <property type="molecule type" value="Genomic_DNA"/>
</dbReference>
<dbReference type="PANTHER" id="PTHR42781:SF4">
    <property type="entry name" value="SPERMIDINE_PUTRESCINE IMPORT ATP-BINDING PROTEIN POTA"/>
    <property type="match status" value="1"/>
</dbReference>